<evidence type="ECO:0000256" key="1">
    <source>
        <dbReference type="ARBA" id="ARBA00007626"/>
    </source>
</evidence>
<feature type="repeat" description="PPR" evidence="3">
    <location>
        <begin position="522"/>
        <end position="556"/>
    </location>
</feature>
<feature type="repeat" description="PPR" evidence="3">
    <location>
        <begin position="311"/>
        <end position="346"/>
    </location>
</feature>
<dbReference type="Pfam" id="PF12854">
    <property type="entry name" value="PPR_1"/>
    <property type="match status" value="1"/>
</dbReference>
<organism evidence="4 5">
    <name type="scientific">Dioscorea zingiberensis</name>
    <dbReference type="NCBI Taxonomy" id="325984"/>
    <lineage>
        <taxon>Eukaryota</taxon>
        <taxon>Viridiplantae</taxon>
        <taxon>Streptophyta</taxon>
        <taxon>Embryophyta</taxon>
        <taxon>Tracheophyta</taxon>
        <taxon>Spermatophyta</taxon>
        <taxon>Magnoliopsida</taxon>
        <taxon>Liliopsida</taxon>
        <taxon>Dioscoreales</taxon>
        <taxon>Dioscoreaceae</taxon>
        <taxon>Dioscorea</taxon>
    </lineage>
</organism>
<dbReference type="InterPro" id="IPR050872">
    <property type="entry name" value="PPR_P_subfamily"/>
</dbReference>
<dbReference type="EMBL" id="JAGGNH010000001">
    <property type="protein sequence ID" value="KAJ0987344.1"/>
    <property type="molecule type" value="Genomic_DNA"/>
</dbReference>
<dbReference type="Pfam" id="PF01535">
    <property type="entry name" value="PPR"/>
    <property type="match status" value="2"/>
</dbReference>
<dbReference type="InterPro" id="IPR011990">
    <property type="entry name" value="TPR-like_helical_dom_sf"/>
</dbReference>
<name>A0A9D5D9I4_9LILI</name>
<dbReference type="OrthoDB" id="185373at2759"/>
<dbReference type="PANTHER" id="PTHR46128:SF219">
    <property type="entry name" value="PENTACOTRIPEPTIDE-REPEAT REGION OF PRORP DOMAIN-CONTAINING PROTEIN"/>
    <property type="match status" value="1"/>
</dbReference>
<feature type="repeat" description="PPR" evidence="3">
    <location>
        <begin position="276"/>
        <end position="310"/>
    </location>
</feature>
<proteinExistence type="inferred from homology"/>
<evidence type="ECO:0000313" key="4">
    <source>
        <dbReference type="EMBL" id="KAJ0987344.1"/>
    </source>
</evidence>
<dbReference type="Pfam" id="PF13041">
    <property type="entry name" value="PPR_2"/>
    <property type="match status" value="4"/>
</dbReference>
<dbReference type="Proteomes" id="UP001085076">
    <property type="component" value="Miscellaneous, Linkage group lg01"/>
</dbReference>
<keyword evidence="5" id="KW-1185">Reference proteome</keyword>
<feature type="repeat" description="PPR" evidence="3">
    <location>
        <begin position="382"/>
        <end position="416"/>
    </location>
</feature>
<feature type="repeat" description="PPR" evidence="3">
    <location>
        <begin position="417"/>
        <end position="451"/>
    </location>
</feature>
<comment type="similarity">
    <text evidence="1">Belongs to the PPR family. P subfamily.</text>
</comment>
<sequence>MLLISRHPTSRLLLLLSFHHSPTRPSSHRLHSLQAPTFPLPSPRSVPLPPESILEGACSLVSRAYEDGDRKLRSFQMELSREQALCVVSLLAEREGSMVALSFFHWAIARPEFRHFMRLFLMTASALVLRGNLEKAREVMRCMVLCFSEIGKFGEAVDMVFEMRNQGMRLDVHIMNYILRVAVELGLVDYAHNLFDGMPLYGALPDFVSFKTMITGYCNAGRVLDVEKLLIVVEGRGFRIDNVTCTKIVEAFSKKGMFGKVFGVFRKMSDMGLPPNVINYTALIDGLCKRGSVKQAFQVLEEMVGKGMKPNVYTHTSLIDGLCKIGWTERAFRLFLKLVRSESYKPNVQTYTAMIAGYCKERKLGRAEMLLARMREQGLAPNTNTYTTLIDGYCKEGNIEQARGLIDVMTKDGCTPNICTYNAVINGLCKKGRVGEAYKLVKAACRQGLSLDKVSYTILISEHCRQGQTAQALELFDEMVEAGCSPDIHTYTTLIASSCKERKIEESEKLFDECLTLGLVPTKQTYSSMISGYCKVGKASAGMKIFEKMIKNGCIADSVTYGALISGLCKESRLEEARVLYDAMLAKGLVPCEVTRVTLAYEYCKNDRSDTALSILDRLDKKHWIRTTNILVRKLCSEGEVESSSIFLDKMLDGDYAVDQITCTAFVSACYNRNKYSMASAFSERISKKVPSSLYTNTKQC</sequence>
<evidence type="ECO:0008006" key="6">
    <source>
        <dbReference type="Google" id="ProtNLM"/>
    </source>
</evidence>
<reference evidence="4" key="1">
    <citation type="submission" date="2021-03" db="EMBL/GenBank/DDBJ databases">
        <authorList>
            <person name="Li Z."/>
            <person name="Yang C."/>
        </authorList>
    </citation>
    <scope>NUCLEOTIDE SEQUENCE</scope>
    <source>
        <strain evidence="4">Dzin_1.0</strain>
        <tissue evidence="4">Leaf</tissue>
    </source>
</reference>
<feature type="repeat" description="PPR" evidence="3">
    <location>
        <begin position="206"/>
        <end position="240"/>
    </location>
</feature>
<keyword evidence="2" id="KW-0677">Repeat</keyword>
<reference evidence="4" key="2">
    <citation type="journal article" date="2022" name="Hortic Res">
        <title>The genome of Dioscorea zingiberensis sheds light on the biosynthesis, origin and evolution of the medicinally important diosgenin saponins.</title>
        <authorList>
            <person name="Li Y."/>
            <person name="Tan C."/>
            <person name="Li Z."/>
            <person name="Guo J."/>
            <person name="Li S."/>
            <person name="Chen X."/>
            <person name="Wang C."/>
            <person name="Dai X."/>
            <person name="Yang H."/>
            <person name="Song W."/>
            <person name="Hou L."/>
            <person name="Xu J."/>
            <person name="Tong Z."/>
            <person name="Xu A."/>
            <person name="Yuan X."/>
            <person name="Wang W."/>
            <person name="Yang Q."/>
            <person name="Chen L."/>
            <person name="Sun Z."/>
            <person name="Wang K."/>
            <person name="Pan B."/>
            <person name="Chen J."/>
            <person name="Bao Y."/>
            <person name="Liu F."/>
            <person name="Qi X."/>
            <person name="Gang D.R."/>
            <person name="Wen J."/>
            <person name="Li J."/>
        </authorList>
    </citation>
    <scope>NUCLEOTIDE SEQUENCE</scope>
    <source>
        <strain evidence="4">Dzin_1.0</strain>
    </source>
</reference>
<dbReference type="PROSITE" id="PS51375">
    <property type="entry name" value="PPR"/>
    <property type="match status" value="11"/>
</dbReference>
<dbReference type="AlphaFoldDB" id="A0A9D5D9I4"/>
<feature type="repeat" description="PPR" evidence="3">
    <location>
        <begin position="241"/>
        <end position="275"/>
    </location>
</feature>
<comment type="caution">
    <text evidence="4">The sequence shown here is derived from an EMBL/GenBank/DDBJ whole genome shotgun (WGS) entry which is preliminary data.</text>
</comment>
<dbReference type="Gene3D" id="1.25.40.10">
    <property type="entry name" value="Tetratricopeptide repeat domain"/>
    <property type="match status" value="7"/>
</dbReference>
<accession>A0A9D5D9I4</accession>
<dbReference type="InterPro" id="IPR002885">
    <property type="entry name" value="PPR_rpt"/>
</dbReference>
<evidence type="ECO:0000256" key="2">
    <source>
        <dbReference type="ARBA" id="ARBA00022737"/>
    </source>
</evidence>
<dbReference type="PANTHER" id="PTHR46128">
    <property type="entry name" value="MITOCHONDRIAL GROUP I INTRON SPLICING FACTOR CCM1"/>
    <property type="match status" value="1"/>
</dbReference>
<feature type="repeat" description="PPR" evidence="3">
    <location>
        <begin position="487"/>
        <end position="521"/>
    </location>
</feature>
<dbReference type="SUPFAM" id="SSF81901">
    <property type="entry name" value="HCP-like"/>
    <property type="match status" value="1"/>
</dbReference>
<evidence type="ECO:0000256" key="3">
    <source>
        <dbReference type="PROSITE-ProRule" id="PRU00708"/>
    </source>
</evidence>
<feature type="repeat" description="PPR" evidence="3">
    <location>
        <begin position="557"/>
        <end position="591"/>
    </location>
</feature>
<evidence type="ECO:0000313" key="5">
    <source>
        <dbReference type="Proteomes" id="UP001085076"/>
    </source>
</evidence>
<feature type="repeat" description="PPR" evidence="3">
    <location>
        <begin position="452"/>
        <end position="486"/>
    </location>
</feature>
<gene>
    <name evidence="4" type="ORF">J5N97_005700</name>
</gene>
<dbReference type="NCBIfam" id="TIGR00756">
    <property type="entry name" value="PPR"/>
    <property type="match status" value="10"/>
</dbReference>
<feature type="repeat" description="PPR" evidence="3">
    <location>
        <begin position="347"/>
        <end position="381"/>
    </location>
</feature>
<protein>
    <recommendedName>
        <fullName evidence="6">Pentatricopeptide repeat-containing protein</fullName>
    </recommendedName>
</protein>